<keyword evidence="2" id="KW-1133">Transmembrane helix</keyword>
<proteinExistence type="predicted"/>
<dbReference type="Gene3D" id="1.10.3270.10">
    <property type="entry name" value="HMGR, N-terminal domain"/>
    <property type="match status" value="1"/>
</dbReference>
<dbReference type="EMBL" id="CP136891">
    <property type="protein sequence ID" value="WOK96643.1"/>
    <property type="molecule type" value="Genomic_DNA"/>
</dbReference>
<dbReference type="GO" id="GO:0004420">
    <property type="term" value="F:hydroxymethylglutaryl-CoA reductase (NADPH) activity"/>
    <property type="evidence" value="ECO:0007669"/>
    <property type="project" value="InterPro"/>
</dbReference>
<feature type="transmembrane region" description="Helical" evidence="2">
    <location>
        <begin position="84"/>
        <end position="106"/>
    </location>
</feature>
<accession>A0AAQ3JWG1</accession>
<gene>
    <name evidence="3" type="ORF">Cni_G05350</name>
</gene>
<organism evidence="3 4">
    <name type="scientific">Canna indica</name>
    <name type="common">Indian-shot</name>
    <dbReference type="NCBI Taxonomy" id="4628"/>
    <lineage>
        <taxon>Eukaryota</taxon>
        <taxon>Viridiplantae</taxon>
        <taxon>Streptophyta</taxon>
        <taxon>Embryophyta</taxon>
        <taxon>Tracheophyta</taxon>
        <taxon>Spermatophyta</taxon>
        <taxon>Magnoliopsida</taxon>
        <taxon>Liliopsida</taxon>
        <taxon>Zingiberales</taxon>
        <taxon>Cannaceae</taxon>
        <taxon>Canna</taxon>
    </lineage>
</organism>
<protein>
    <submittedName>
        <fullName evidence="3">Uncharacterized protein</fullName>
    </submittedName>
</protein>
<dbReference type="Proteomes" id="UP001327560">
    <property type="component" value="Chromosome 2"/>
</dbReference>
<feature type="region of interest" description="Disordered" evidence="1">
    <location>
        <begin position="1"/>
        <end position="30"/>
    </location>
</feature>
<dbReference type="GO" id="GO:0008299">
    <property type="term" value="P:isoprenoid biosynthetic process"/>
    <property type="evidence" value="ECO:0007669"/>
    <property type="project" value="TreeGrafter"/>
</dbReference>
<dbReference type="GO" id="GO:0015936">
    <property type="term" value="P:coenzyme A metabolic process"/>
    <property type="evidence" value="ECO:0007669"/>
    <property type="project" value="InterPro"/>
</dbReference>
<dbReference type="PANTHER" id="PTHR10572">
    <property type="entry name" value="3-HYDROXY-3-METHYLGLUTARYL-COENZYME A REDUCTASE"/>
    <property type="match status" value="1"/>
</dbReference>
<keyword evidence="4" id="KW-1185">Reference proteome</keyword>
<evidence type="ECO:0000256" key="2">
    <source>
        <dbReference type="SAM" id="Phobius"/>
    </source>
</evidence>
<dbReference type="GO" id="GO:0005789">
    <property type="term" value="C:endoplasmic reticulum membrane"/>
    <property type="evidence" value="ECO:0007669"/>
    <property type="project" value="TreeGrafter"/>
</dbReference>
<sequence length="206" mass="21839">MDVQRRLPSRPKFALPPSSTLARKGGHRSSSLGSKLLMSFPSRSATLTSSSLPSLLPPLFSSCGGGARRSDPRPPLHLLGQCEIFVIVGLIALLIYLLSFFGIAFVQSIVSSHDEEEDFLLSAPTLAPAPAAPIASPATSAICTLLCTDGAPASQKVPKVSADDEEIISSVVAGKTPSYVLESKLGDCKKAVGIRWETLRRITRRA</sequence>
<dbReference type="GO" id="GO:0005778">
    <property type="term" value="C:peroxisomal membrane"/>
    <property type="evidence" value="ECO:0007669"/>
    <property type="project" value="TreeGrafter"/>
</dbReference>
<dbReference type="AlphaFoldDB" id="A0AAQ3JWG1"/>
<name>A0AAQ3JWG1_9LILI</name>
<dbReference type="InterPro" id="IPR023282">
    <property type="entry name" value="HMG_CoA_Rdtase_N"/>
</dbReference>
<dbReference type="PANTHER" id="PTHR10572:SF24">
    <property type="entry name" value="3-HYDROXY-3-METHYLGLUTARYL-COENZYME A REDUCTASE"/>
    <property type="match status" value="1"/>
</dbReference>
<dbReference type="GO" id="GO:0016126">
    <property type="term" value="P:sterol biosynthetic process"/>
    <property type="evidence" value="ECO:0007669"/>
    <property type="project" value="TreeGrafter"/>
</dbReference>
<evidence type="ECO:0000313" key="3">
    <source>
        <dbReference type="EMBL" id="WOK96643.1"/>
    </source>
</evidence>
<keyword evidence="2" id="KW-0812">Transmembrane</keyword>
<dbReference type="InterPro" id="IPR002202">
    <property type="entry name" value="HMG_CoA_Rdtase"/>
</dbReference>
<keyword evidence="2" id="KW-0472">Membrane</keyword>
<reference evidence="3 4" key="1">
    <citation type="submission" date="2023-10" db="EMBL/GenBank/DDBJ databases">
        <title>Chromosome-scale genome assembly provides insights into flower coloration mechanisms of Canna indica.</title>
        <authorList>
            <person name="Li C."/>
        </authorList>
    </citation>
    <scope>NUCLEOTIDE SEQUENCE [LARGE SCALE GENOMIC DNA]</scope>
    <source>
        <tissue evidence="3">Flower</tissue>
    </source>
</reference>
<dbReference type="PROSITE" id="PS50065">
    <property type="entry name" value="HMG_COA_REDUCTASE_4"/>
    <property type="match status" value="1"/>
</dbReference>
<evidence type="ECO:0000313" key="4">
    <source>
        <dbReference type="Proteomes" id="UP001327560"/>
    </source>
</evidence>
<evidence type="ECO:0000256" key="1">
    <source>
        <dbReference type="SAM" id="MobiDB-lite"/>
    </source>
</evidence>